<keyword evidence="7" id="KW-1185">Reference proteome</keyword>
<protein>
    <submittedName>
        <fullName evidence="6">DoxX family protein</fullName>
    </submittedName>
</protein>
<feature type="transmembrane region" description="Helical" evidence="5">
    <location>
        <begin position="108"/>
        <end position="125"/>
    </location>
</feature>
<dbReference type="InterPro" id="IPR032808">
    <property type="entry name" value="DoxX"/>
</dbReference>
<keyword evidence="4 5" id="KW-0472">Membrane</keyword>
<keyword evidence="3 5" id="KW-1133">Transmembrane helix</keyword>
<organism evidence="6 7">
    <name type="scientific">Emticicia agri</name>
    <dbReference type="NCBI Taxonomy" id="2492393"/>
    <lineage>
        <taxon>Bacteria</taxon>
        <taxon>Pseudomonadati</taxon>
        <taxon>Bacteroidota</taxon>
        <taxon>Cytophagia</taxon>
        <taxon>Cytophagales</taxon>
        <taxon>Leadbetterellaceae</taxon>
        <taxon>Emticicia</taxon>
    </lineage>
</organism>
<evidence type="ECO:0000256" key="2">
    <source>
        <dbReference type="ARBA" id="ARBA00022692"/>
    </source>
</evidence>
<gene>
    <name evidence="6" type="ORF">EWM59_21035</name>
</gene>
<comment type="subcellular location">
    <subcellularLocation>
        <location evidence="1">Membrane</location>
        <topology evidence="1">Multi-pass membrane protein</topology>
    </subcellularLocation>
</comment>
<evidence type="ECO:0000256" key="3">
    <source>
        <dbReference type="ARBA" id="ARBA00022989"/>
    </source>
</evidence>
<dbReference type="Pfam" id="PF13564">
    <property type="entry name" value="DoxX_2"/>
    <property type="match status" value="1"/>
</dbReference>
<evidence type="ECO:0000256" key="1">
    <source>
        <dbReference type="ARBA" id="ARBA00004141"/>
    </source>
</evidence>
<dbReference type="AlphaFoldDB" id="A0A4Q5LV71"/>
<dbReference type="RefSeq" id="WP_130023228.1">
    <property type="nucleotide sequence ID" value="NZ_SEWF01000040.1"/>
</dbReference>
<dbReference type="GO" id="GO:0016020">
    <property type="term" value="C:membrane"/>
    <property type="evidence" value="ECO:0007669"/>
    <property type="project" value="UniProtKB-SubCell"/>
</dbReference>
<comment type="caution">
    <text evidence="6">The sequence shown here is derived from an EMBL/GenBank/DDBJ whole genome shotgun (WGS) entry which is preliminary data.</text>
</comment>
<dbReference type="Proteomes" id="UP000293162">
    <property type="component" value="Unassembled WGS sequence"/>
</dbReference>
<evidence type="ECO:0000256" key="5">
    <source>
        <dbReference type="SAM" id="Phobius"/>
    </source>
</evidence>
<keyword evidence="2 5" id="KW-0812">Transmembrane</keyword>
<evidence type="ECO:0000256" key="4">
    <source>
        <dbReference type="ARBA" id="ARBA00023136"/>
    </source>
</evidence>
<sequence>MEKNLSTSKVVNIIVWICQLLLAVTLLWAAAMKWLKPIDELALMWPWTADNPTLTRITGLFDLLGGLGILLPSTLRIRPALTIYAAYGIIALMLTASIFHIARGEASQIGFNLLVIAMAGFIAWARSRKVVISSR</sequence>
<feature type="transmembrane region" description="Helical" evidence="5">
    <location>
        <begin position="53"/>
        <end position="71"/>
    </location>
</feature>
<evidence type="ECO:0000313" key="7">
    <source>
        <dbReference type="Proteomes" id="UP000293162"/>
    </source>
</evidence>
<dbReference type="EMBL" id="SEWF01000040">
    <property type="protein sequence ID" value="RYU93621.1"/>
    <property type="molecule type" value="Genomic_DNA"/>
</dbReference>
<proteinExistence type="predicted"/>
<accession>A0A4Q5LV71</accession>
<feature type="transmembrane region" description="Helical" evidence="5">
    <location>
        <begin position="83"/>
        <end position="102"/>
    </location>
</feature>
<reference evidence="6 7" key="1">
    <citation type="submission" date="2019-02" db="EMBL/GenBank/DDBJ databases">
        <title>Bacterial novel species Emticicia sp. 17J42-9 isolated from soil.</title>
        <authorList>
            <person name="Jung H.-Y."/>
        </authorList>
    </citation>
    <scope>NUCLEOTIDE SEQUENCE [LARGE SCALE GENOMIC DNA]</scope>
    <source>
        <strain evidence="6 7">17J42-9</strain>
    </source>
</reference>
<dbReference type="OrthoDB" id="3385086at2"/>
<name>A0A4Q5LV71_9BACT</name>
<evidence type="ECO:0000313" key="6">
    <source>
        <dbReference type="EMBL" id="RYU93621.1"/>
    </source>
</evidence>